<protein>
    <submittedName>
        <fullName evidence="2">Uncharacterized protein</fullName>
    </submittedName>
</protein>
<evidence type="ECO:0000256" key="1">
    <source>
        <dbReference type="SAM" id="MobiDB-lite"/>
    </source>
</evidence>
<gene>
    <name evidence="2" type="ORF">KCMC57_18200</name>
</gene>
<accession>A0AB33JS20</accession>
<proteinExistence type="predicted"/>
<feature type="region of interest" description="Disordered" evidence="1">
    <location>
        <begin position="116"/>
        <end position="146"/>
    </location>
</feature>
<feature type="compositionally biased region" description="Basic and acidic residues" evidence="1">
    <location>
        <begin position="20"/>
        <end position="35"/>
    </location>
</feature>
<feature type="region of interest" description="Disordered" evidence="1">
    <location>
        <begin position="1"/>
        <end position="36"/>
    </location>
</feature>
<evidence type="ECO:0000313" key="2">
    <source>
        <dbReference type="EMBL" id="BFP45452.1"/>
    </source>
</evidence>
<organism evidence="2">
    <name type="scientific">Kitasatospora sp. CMC57</name>
    <dbReference type="NCBI Taxonomy" id="3231513"/>
    <lineage>
        <taxon>Bacteria</taxon>
        <taxon>Bacillati</taxon>
        <taxon>Actinomycetota</taxon>
        <taxon>Actinomycetes</taxon>
        <taxon>Kitasatosporales</taxon>
        <taxon>Streptomycetaceae</taxon>
        <taxon>Kitasatospora</taxon>
    </lineage>
</organism>
<dbReference type="AlphaFoldDB" id="A0AB33JS20"/>
<sequence length="146" mass="14954">MTPPGIAEPRVGQVAGDGAEQERERGGQSAHDGEVSARSWIAGMAWVSSLRVRALDRRTGGESLLASGSGTLPGLPTAAGAGRRDRTSRVLPGDSGGTAPDSHRLPLLASVWLKDPITRPDGQSTKGAEGLVTRPFAPPCGGVPRG</sequence>
<dbReference type="EMBL" id="AP035881">
    <property type="protein sequence ID" value="BFP45452.1"/>
    <property type="molecule type" value="Genomic_DNA"/>
</dbReference>
<name>A0AB33JS20_9ACTN</name>
<reference evidence="2" key="1">
    <citation type="submission" date="2024-07" db="EMBL/GenBank/DDBJ databases">
        <title>Complete genome sequences of cellulolytic bacteria, Kitasatospora sp. CMC57 and Streptomyces sp. CMC78, isolated from Japanese agricultural soil.</title>
        <authorList>
            <person name="Hashimoto T."/>
            <person name="Ito M."/>
            <person name="Iwamoto M."/>
            <person name="Fukahori D."/>
            <person name="Shoda T."/>
            <person name="Sakoda M."/>
            <person name="Morohoshi T."/>
            <person name="Mitsuboshi M."/>
            <person name="Nishizawa T."/>
        </authorList>
    </citation>
    <scope>NUCLEOTIDE SEQUENCE</scope>
    <source>
        <strain evidence="2">CMC57</strain>
    </source>
</reference>
<feature type="region of interest" description="Disordered" evidence="1">
    <location>
        <begin position="62"/>
        <end position="103"/>
    </location>
</feature>